<dbReference type="InterPro" id="IPR020846">
    <property type="entry name" value="MFS_dom"/>
</dbReference>
<keyword evidence="3" id="KW-1003">Cell membrane</keyword>
<evidence type="ECO:0000259" key="8">
    <source>
        <dbReference type="PROSITE" id="PS50850"/>
    </source>
</evidence>
<dbReference type="Pfam" id="PF05977">
    <property type="entry name" value="MFS_3"/>
    <property type="match status" value="1"/>
</dbReference>
<reference evidence="10" key="1">
    <citation type="journal article" date="2010" name="Stand. Genomic Sci.">
        <title>Complete genome sequence of 'Thermobaculum terrenum' type strain (YNP1).</title>
        <authorList>
            <person name="Kiss H."/>
            <person name="Cleland D."/>
            <person name="Lapidus A."/>
            <person name="Lucas S."/>
            <person name="Glavina Del Rio T."/>
            <person name="Nolan M."/>
            <person name="Tice H."/>
            <person name="Han C."/>
            <person name="Goodwin L."/>
            <person name="Pitluck S."/>
            <person name="Liolios K."/>
            <person name="Ivanova N."/>
            <person name="Mavromatis K."/>
            <person name="Ovchinnikova G."/>
            <person name="Pati A."/>
            <person name="Chen A."/>
            <person name="Palaniappan K."/>
            <person name="Land M."/>
            <person name="Hauser L."/>
            <person name="Chang Y."/>
            <person name="Jeffries C."/>
            <person name="Lu M."/>
            <person name="Brettin T."/>
            <person name="Detter J."/>
            <person name="Goker M."/>
            <person name="Tindall B."/>
            <person name="Beck B."/>
            <person name="McDermott T."/>
            <person name="Woyke T."/>
            <person name="Bristow J."/>
            <person name="Eisen J."/>
            <person name="Markowitz V."/>
            <person name="Hugenholtz P."/>
            <person name="Kyrpides N."/>
            <person name="Klenk H."/>
            <person name="Cheng J."/>
        </authorList>
    </citation>
    <scope>NUCLEOTIDE SEQUENCE [LARGE SCALE GENOMIC DNA]</scope>
    <source>
        <strain evidence="10">ATCC BAA-798 / YNP1</strain>
    </source>
</reference>
<protein>
    <submittedName>
        <fullName evidence="9">Major facilitator superfamily MFS_1</fullName>
    </submittedName>
</protein>
<dbReference type="Proteomes" id="UP000000323">
    <property type="component" value="Chromosome 1"/>
</dbReference>
<proteinExistence type="predicted"/>
<keyword evidence="5 7" id="KW-1133">Transmembrane helix</keyword>
<dbReference type="eggNOG" id="COG2211">
    <property type="taxonomic scope" value="Bacteria"/>
</dbReference>
<gene>
    <name evidence="9" type="ordered locus">Tter_0763</name>
</gene>
<dbReference type="RefSeq" id="WP_012874715.1">
    <property type="nucleotide sequence ID" value="NC_013525.1"/>
</dbReference>
<feature type="transmembrane region" description="Helical" evidence="7">
    <location>
        <begin position="330"/>
        <end position="353"/>
    </location>
</feature>
<feature type="transmembrane region" description="Helical" evidence="7">
    <location>
        <begin position="365"/>
        <end position="384"/>
    </location>
</feature>
<dbReference type="InterPro" id="IPR036259">
    <property type="entry name" value="MFS_trans_sf"/>
</dbReference>
<dbReference type="PANTHER" id="PTHR43266">
    <property type="entry name" value="MACROLIDE-EFFLUX PROTEIN"/>
    <property type="match status" value="1"/>
</dbReference>
<organism evidence="9 10">
    <name type="scientific">Thermobaculum terrenum (strain ATCC BAA-798 / CCMEE 7001 / YNP1)</name>
    <dbReference type="NCBI Taxonomy" id="525904"/>
    <lineage>
        <taxon>Bacteria</taxon>
        <taxon>Bacillati</taxon>
        <taxon>Chloroflexota</taxon>
        <taxon>Chloroflexia</taxon>
        <taxon>Candidatus Thermobaculales</taxon>
        <taxon>Candidatus Thermobaculaceae</taxon>
        <taxon>Thermobaculum</taxon>
    </lineage>
</organism>
<dbReference type="Gene3D" id="1.20.1250.20">
    <property type="entry name" value="MFS general substrate transporter like domains"/>
    <property type="match status" value="1"/>
</dbReference>
<dbReference type="OrthoDB" id="9774907at2"/>
<dbReference type="InterPro" id="IPR010290">
    <property type="entry name" value="TM_effector"/>
</dbReference>
<evidence type="ECO:0000256" key="4">
    <source>
        <dbReference type="ARBA" id="ARBA00022692"/>
    </source>
</evidence>
<dbReference type="STRING" id="525904.Tter_0763"/>
<accession>D1CFH4</accession>
<feature type="transmembrane region" description="Helical" evidence="7">
    <location>
        <begin position="396"/>
        <end position="414"/>
    </location>
</feature>
<feature type="transmembrane region" description="Helical" evidence="7">
    <location>
        <begin position="307"/>
        <end position="324"/>
    </location>
</feature>
<feature type="transmembrane region" description="Helical" evidence="7">
    <location>
        <begin position="246"/>
        <end position="268"/>
    </location>
</feature>
<dbReference type="PANTHER" id="PTHR43266:SF2">
    <property type="entry name" value="MAJOR FACILITATOR SUPERFAMILY (MFS) PROFILE DOMAIN-CONTAINING PROTEIN"/>
    <property type="match status" value="1"/>
</dbReference>
<evidence type="ECO:0000256" key="7">
    <source>
        <dbReference type="SAM" id="Phobius"/>
    </source>
</evidence>
<sequence>MSSQAIANSYSYKSVLANNNFRLLWIGQLVSAFGDRLHQIALLVLVGNLTANNMEKVSLVWVSIGLPSLLLGLVAGALVDQWDRRKVLLVSDILRVPMAASIPWLASINISSIYIMALLITAVTLFFRPAKQAIIPSIVPEESLLAANSLSSITDNIADIIGYPVAGLVIAGLSVASESSGIHLAFLIDAATYGFSAWMIAMMSIDDSISSSRKSSTSISWRKLLGDIVIGLKVAFQNPYIRTNTILVTLAALIGAGANTLSYGYAAVVTNTGGFGYSLLEGAIGFGSVLGGLLVGRWGYRVRKGPVILCGLIVMGISTGVLAITGNIWVAMFMLALSGVGNMMMLVPSVTLVQELCSKDVLGRIFSLRSMLLSLSIIIANWLAGIGAQKIGVQNMWGLLGIALMLIGMLGLLIKEAREAK</sequence>
<evidence type="ECO:0000256" key="5">
    <source>
        <dbReference type="ARBA" id="ARBA00022989"/>
    </source>
</evidence>
<keyword evidence="4 7" id="KW-0812">Transmembrane</keyword>
<name>D1CFH4_THET1</name>
<evidence type="ECO:0000256" key="3">
    <source>
        <dbReference type="ARBA" id="ARBA00022475"/>
    </source>
</evidence>
<dbReference type="KEGG" id="ttr:Tter_0763"/>
<keyword evidence="2" id="KW-0813">Transport</keyword>
<feature type="transmembrane region" description="Helical" evidence="7">
    <location>
        <begin position="104"/>
        <end position="127"/>
    </location>
</feature>
<dbReference type="GO" id="GO:0022857">
    <property type="term" value="F:transmembrane transporter activity"/>
    <property type="evidence" value="ECO:0007669"/>
    <property type="project" value="InterPro"/>
</dbReference>
<dbReference type="HOGENOM" id="CLU_034180_15_1_0"/>
<evidence type="ECO:0000256" key="6">
    <source>
        <dbReference type="ARBA" id="ARBA00023136"/>
    </source>
</evidence>
<keyword evidence="10" id="KW-1185">Reference proteome</keyword>
<evidence type="ECO:0000313" key="10">
    <source>
        <dbReference type="Proteomes" id="UP000000323"/>
    </source>
</evidence>
<keyword evidence="6 7" id="KW-0472">Membrane</keyword>
<dbReference type="PROSITE" id="PS50850">
    <property type="entry name" value="MFS"/>
    <property type="match status" value="1"/>
</dbReference>
<comment type="subcellular location">
    <subcellularLocation>
        <location evidence="1">Cell membrane</location>
        <topology evidence="1">Multi-pass membrane protein</topology>
    </subcellularLocation>
</comment>
<dbReference type="EMBL" id="CP001825">
    <property type="protein sequence ID" value="ACZ41680.1"/>
    <property type="molecule type" value="Genomic_DNA"/>
</dbReference>
<feature type="domain" description="Major facilitator superfamily (MFS) profile" evidence="8">
    <location>
        <begin position="219"/>
        <end position="421"/>
    </location>
</feature>
<dbReference type="AlphaFoldDB" id="D1CFH4"/>
<evidence type="ECO:0000256" key="2">
    <source>
        <dbReference type="ARBA" id="ARBA00022448"/>
    </source>
</evidence>
<dbReference type="GO" id="GO:0005886">
    <property type="term" value="C:plasma membrane"/>
    <property type="evidence" value="ECO:0007669"/>
    <property type="project" value="UniProtKB-SubCell"/>
</dbReference>
<evidence type="ECO:0000313" key="9">
    <source>
        <dbReference type="EMBL" id="ACZ41680.1"/>
    </source>
</evidence>
<evidence type="ECO:0000256" key="1">
    <source>
        <dbReference type="ARBA" id="ARBA00004651"/>
    </source>
</evidence>
<feature type="transmembrane region" description="Helical" evidence="7">
    <location>
        <begin position="58"/>
        <end position="79"/>
    </location>
</feature>
<dbReference type="CDD" id="cd06173">
    <property type="entry name" value="MFS_MefA_like"/>
    <property type="match status" value="1"/>
</dbReference>
<feature type="transmembrane region" description="Helical" evidence="7">
    <location>
        <begin position="274"/>
        <end position="295"/>
    </location>
</feature>
<dbReference type="SUPFAM" id="SSF103473">
    <property type="entry name" value="MFS general substrate transporter"/>
    <property type="match status" value="1"/>
</dbReference>